<dbReference type="PANTHER" id="PTHR37461:SF1">
    <property type="entry name" value="ANTI-SIGMA-K FACTOR RSKA"/>
    <property type="match status" value="1"/>
</dbReference>
<protein>
    <recommendedName>
        <fullName evidence="10">Regulator of SigK</fullName>
    </recommendedName>
    <alternativeName>
        <fullName evidence="9">Sigma-K anti-sigma factor RskA</fullName>
    </alternativeName>
</protein>
<comment type="subcellular location">
    <subcellularLocation>
        <location evidence="2">Cell membrane</location>
    </subcellularLocation>
    <subcellularLocation>
        <location evidence="1">Membrane</location>
        <topology evidence="1">Single-pass membrane protein</topology>
    </subcellularLocation>
</comment>
<evidence type="ECO:0000256" key="7">
    <source>
        <dbReference type="ARBA" id="ARBA00023136"/>
    </source>
</evidence>
<dbReference type="Pfam" id="PF13490">
    <property type="entry name" value="zf-HC2"/>
    <property type="match status" value="1"/>
</dbReference>
<dbReference type="InterPro" id="IPR051474">
    <property type="entry name" value="Anti-sigma-K/W_factor"/>
</dbReference>
<gene>
    <name evidence="13" type="ORF">AB2U05_35715</name>
</gene>
<proteinExistence type="predicted"/>
<organism evidence="13">
    <name type="scientific">Streptomyces sp. Y1</name>
    <dbReference type="NCBI Taxonomy" id="3238634"/>
    <lineage>
        <taxon>Bacteria</taxon>
        <taxon>Bacillati</taxon>
        <taxon>Actinomycetota</taxon>
        <taxon>Actinomycetes</taxon>
        <taxon>Kitasatosporales</taxon>
        <taxon>Streptomycetaceae</taxon>
        <taxon>Streptomyces</taxon>
    </lineage>
</organism>
<evidence type="ECO:0000313" key="13">
    <source>
        <dbReference type="EMBL" id="XDQ83481.1"/>
    </source>
</evidence>
<dbReference type="InterPro" id="IPR027383">
    <property type="entry name" value="Znf_put"/>
</dbReference>
<dbReference type="InterPro" id="IPR018764">
    <property type="entry name" value="RskA_C"/>
</dbReference>
<evidence type="ECO:0000256" key="3">
    <source>
        <dbReference type="ARBA" id="ARBA00022475"/>
    </source>
</evidence>
<evidence type="ECO:0000256" key="4">
    <source>
        <dbReference type="ARBA" id="ARBA00022692"/>
    </source>
</evidence>
<keyword evidence="8" id="KW-0804">Transcription</keyword>
<evidence type="ECO:0000259" key="11">
    <source>
        <dbReference type="Pfam" id="PF10099"/>
    </source>
</evidence>
<dbReference type="Pfam" id="PF10099">
    <property type="entry name" value="RskA_C"/>
    <property type="match status" value="1"/>
</dbReference>
<dbReference type="AlphaFoldDB" id="A0AB39TWR6"/>
<dbReference type="RefSeq" id="WP_369185602.1">
    <property type="nucleotide sequence ID" value="NZ_CP163445.1"/>
</dbReference>
<evidence type="ECO:0000256" key="9">
    <source>
        <dbReference type="ARBA" id="ARBA00029829"/>
    </source>
</evidence>
<dbReference type="EMBL" id="CP163445">
    <property type="protein sequence ID" value="XDQ83481.1"/>
    <property type="molecule type" value="Genomic_DNA"/>
</dbReference>
<dbReference type="PANTHER" id="PTHR37461">
    <property type="entry name" value="ANTI-SIGMA-K FACTOR RSKA"/>
    <property type="match status" value="1"/>
</dbReference>
<evidence type="ECO:0000256" key="10">
    <source>
        <dbReference type="ARBA" id="ARBA00030803"/>
    </source>
</evidence>
<dbReference type="GO" id="GO:0016989">
    <property type="term" value="F:sigma factor antagonist activity"/>
    <property type="evidence" value="ECO:0007669"/>
    <property type="project" value="TreeGrafter"/>
</dbReference>
<dbReference type="GO" id="GO:0005886">
    <property type="term" value="C:plasma membrane"/>
    <property type="evidence" value="ECO:0007669"/>
    <property type="project" value="UniProtKB-SubCell"/>
</dbReference>
<sequence length="247" mass="25469">MNAAPDPHTLTGAYATHALPEEERLAFEQHLAQCPACAQEVAEFEAALARLGAAESGRPPSGLKAAVMAGIGEVRQLPPLTGPAERRRGTSRPARQWPKLALAACLALATGLGAVAVQQHDQAQRARSQASSLREEQAAVTSLLTAPDARTTTTASGPAVATVVWSADRGQAAFLASGMPALPQGRTYELWFNDSGTMRPAGLLPADHGQLLLTGNINGAVGVGVTQEPSGGSAHPTGQPLMLLPLT</sequence>
<dbReference type="Gene3D" id="1.10.10.1320">
    <property type="entry name" value="Anti-sigma factor, zinc-finger domain"/>
    <property type="match status" value="1"/>
</dbReference>
<evidence type="ECO:0000256" key="5">
    <source>
        <dbReference type="ARBA" id="ARBA00022989"/>
    </source>
</evidence>
<dbReference type="GO" id="GO:0006417">
    <property type="term" value="P:regulation of translation"/>
    <property type="evidence" value="ECO:0007669"/>
    <property type="project" value="TreeGrafter"/>
</dbReference>
<keyword evidence="5" id="KW-1133">Transmembrane helix</keyword>
<keyword evidence="6" id="KW-0805">Transcription regulation</keyword>
<feature type="domain" description="Anti-sigma K factor RskA C-terminal" evidence="11">
    <location>
        <begin position="101"/>
        <end position="238"/>
    </location>
</feature>
<keyword evidence="4" id="KW-0812">Transmembrane</keyword>
<dbReference type="InterPro" id="IPR041916">
    <property type="entry name" value="Anti_sigma_zinc_sf"/>
</dbReference>
<evidence type="ECO:0000256" key="2">
    <source>
        <dbReference type="ARBA" id="ARBA00004236"/>
    </source>
</evidence>
<keyword evidence="3" id="KW-1003">Cell membrane</keyword>
<accession>A0AB39TWR6</accession>
<evidence type="ECO:0000259" key="12">
    <source>
        <dbReference type="Pfam" id="PF13490"/>
    </source>
</evidence>
<name>A0AB39TWR6_9ACTN</name>
<feature type="domain" description="Putative zinc-finger" evidence="12">
    <location>
        <begin position="12"/>
        <end position="38"/>
    </location>
</feature>
<evidence type="ECO:0000256" key="8">
    <source>
        <dbReference type="ARBA" id="ARBA00023163"/>
    </source>
</evidence>
<keyword evidence="7" id="KW-0472">Membrane</keyword>
<evidence type="ECO:0000256" key="6">
    <source>
        <dbReference type="ARBA" id="ARBA00023015"/>
    </source>
</evidence>
<reference evidence="13" key="1">
    <citation type="submission" date="2024-07" db="EMBL/GenBank/DDBJ databases">
        <authorList>
            <person name="Yu S.T."/>
        </authorList>
    </citation>
    <scope>NUCLEOTIDE SEQUENCE</scope>
    <source>
        <strain evidence="13">Y1</strain>
    </source>
</reference>
<evidence type="ECO:0000256" key="1">
    <source>
        <dbReference type="ARBA" id="ARBA00004167"/>
    </source>
</evidence>